<dbReference type="EMBL" id="AP025637">
    <property type="protein sequence ID" value="BDG75134.1"/>
    <property type="molecule type" value="Genomic_DNA"/>
</dbReference>
<protein>
    <recommendedName>
        <fullName evidence="3">Class I SAM-dependent methyltransferase</fullName>
    </recommendedName>
</protein>
<sequence>MALGTFFRTTPPQVEAPLARYRSLASDIEGFFQDGAIACWDYLLATQTAMAVPGHALEIGVYRGKSALLAACHMKAGETIILNDISPVDDTVAKVQSLGGPDALSVIVKSTSLLHQPQVAPFFGAARWIHIDGDHTAAAATNDLHVAERFLAERGVICVDDFFNPRYPQVTAAVYHFLRDRQPLYRMVLCGERKAYIVRAADFDIYESLVRKFLAAHLRGCGFVCTIHKSTDSADYGCYSIGPRENDRDYIGLDQDHDRLPV</sequence>
<reference evidence="1 2" key="1">
    <citation type="journal article" date="2016" name="Microbes Environ.">
        <title>Phylogenetically diverse aerobic anoxygenic phototrophic bacteria isolated from epilithic biofilms in Tama river, Japan.</title>
        <authorList>
            <person name="Hirose S."/>
            <person name="Matsuura K."/>
            <person name="Haruta S."/>
        </authorList>
    </citation>
    <scope>NUCLEOTIDE SEQUENCE [LARGE SCALE GENOMIC DNA]</scope>
    <source>
        <strain evidence="1 2">S08</strain>
    </source>
</reference>
<dbReference type="RefSeq" id="WP_244457224.1">
    <property type="nucleotide sequence ID" value="NZ_AP025637.1"/>
</dbReference>
<dbReference type="Proteomes" id="UP000831327">
    <property type="component" value="Chromosome"/>
</dbReference>
<organism evidence="1 2">
    <name type="scientific">Roseomonas fluvialis</name>
    <dbReference type="NCBI Taxonomy" id="1750527"/>
    <lineage>
        <taxon>Bacteria</taxon>
        <taxon>Pseudomonadati</taxon>
        <taxon>Pseudomonadota</taxon>
        <taxon>Alphaproteobacteria</taxon>
        <taxon>Acetobacterales</taxon>
        <taxon>Roseomonadaceae</taxon>
        <taxon>Roseomonas</taxon>
    </lineage>
</organism>
<accession>A0ABM7Y9E3</accession>
<dbReference type="InterPro" id="IPR029063">
    <property type="entry name" value="SAM-dependent_MTases_sf"/>
</dbReference>
<keyword evidence="2" id="KW-1185">Reference proteome</keyword>
<dbReference type="Gene3D" id="3.40.50.150">
    <property type="entry name" value="Vaccinia Virus protein VP39"/>
    <property type="match status" value="1"/>
</dbReference>
<evidence type="ECO:0008006" key="3">
    <source>
        <dbReference type="Google" id="ProtNLM"/>
    </source>
</evidence>
<dbReference type="SUPFAM" id="SSF53335">
    <property type="entry name" value="S-adenosyl-L-methionine-dependent methyltransferases"/>
    <property type="match status" value="1"/>
</dbReference>
<gene>
    <name evidence="1" type="ORF">Rmf_50630</name>
</gene>
<name>A0ABM7Y9E3_9PROT</name>
<proteinExistence type="predicted"/>
<dbReference type="Pfam" id="PF13578">
    <property type="entry name" value="Methyltransf_24"/>
    <property type="match status" value="1"/>
</dbReference>
<evidence type="ECO:0000313" key="2">
    <source>
        <dbReference type="Proteomes" id="UP000831327"/>
    </source>
</evidence>
<evidence type="ECO:0000313" key="1">
    <source>
        <dbReference type="EMBL" id="BDG75134.1"/>
    </source>
</evidence>